<evidence type="ECO:0000313" key="8">
    <source>
        <dbReference type="EMBL" id="CUG94185.1"/>
    </source>
</evidence>
<evidence type="ECO:0000313" key="9">
    <source>
        <dbReference type="Proteomes" id="UP000051952"/>
    </source>
</evidence>
<name>A0A0S4JXN5_BODSA</name>
<dbReference type="VEuPathDB" id="TriTrypDB:BSAL_46920"/>
<sequence>MRADEIVDFLNEVFLEFDTIVELLELEKIKTIGDAYFMAGGLDPRISDHAMRVIEAGIMFYKALEEHNARHPDRNILQMRLGIHTGPAVAGVIGTKKVAYDLWGESVEIANAMESTGIPGRVHISEDTAKHVTGFYRLENRGELPREKEHIPDTMPATFLITGRLLPTPYQHIQRPRMVKQKLAGDAVK</sequence>
<keyword evidence="2" id="KW-0812">Transmembrane</keyword>
<dbReference type="CDD" id="cd07302">
    <property type="entry name" value="CHD"/>
    <property type="match status" value="1"/>
</dbReference>
<dbReference type="PANTHER" id="PTHR11920">
    <property type="entry name" value="GUANYLYL CYCLASE"/>
    <property type="match status" value="1"/>
</dbReference>
<dbReference type="PANTHER" id="PTHR11920:SF335">
    <property type="entry name" value="GUANYLATE CYCLASE"/>
    <property type="match status" value="1"/>
</dbReference>
<dbReference type="InterPro" id="IPR050401">
    <property type="entry name" value="Cyclic_nucleotide_synthase"/>
</dbReference>
<dbReference type="SMART" id="SM00044">
    <property type="entry name" value="CYCc"/>
    <property type="match status" value="1"/>
</dbReference>
<dbReference type="Proteomes" id="UP000051952">
    <property type="component" value="Unassembled WGS sequence"/>
</dbReference>
<keyword evidence="4" id="KW-1133">Transmembrane helix</keyword>
<dbReference type="GO" id="GO:0035556">
    <property type="term" value="P:intracellular signal transduction"/>
    <property type="evidence" value="ECO:0007669"/>
    <property type="project" value="InterPro"/>
</dbReference>
<dbReference type="AlphaFoldDB" id="A0A0S4JXN5"/>
<gene>
    <name evidence="8" type="ORF">BSAL_46920</name>
</gene>
<comment type="subcellular location">
    <subcellularLocation>
        <location evidence="1">Membrane</location>
    </subcellularLocation>
</comment>
<evidence type="ECO:0000256" key="1">
    <source>
        <dbReference type="ARBA" id="ARBA00004370"/>
    </source>
</evidence>
<keyword evidence="3" id="KW-0547">Nucleotide-binding</keyword>
<dbReference type="SUPFAM" id="SSF55073">
    <property type="entry name" value="Nucleotide cyclase"/>
    <property type="match status" value="1"/>
</dbReference>
<keyword evidence="6" id="KW-0456">Lyase</keyword>
<keyword evidence="5" id="KW-0472">Membrane</keyword>
<reference evidence="9" key="1">
    <citation type="submission" date="2015-09" db="EMBL/GenBank/DDBJ databases">
        <authorList>
            <consortium name="Pathogen Informatics"/>
        </authorList>
    </citation>
    <scope>NUCLEOTIDE SEQUENCE [LARGE SCALE GENOMIC DNA]</scope>
    <source>
        <strain evidence="9">Lake Konstanz</strain>
    </source>
</reference>
<evidence type="ECO:0000259" key="7">
    <source>
        <dbReference type="PROSITE" id="PS50125"/>
    </source>
</evidence>
<dbReference type="EMBL" id="CYKH01002224">
    <property type="protein sequence ID" value="CUG94185.1"/>
    <property type="molecule type" value="Genomic_DNA"/>
</dbReference>
<evidence type="ECO:0000256" key="6">
    <source>
        <dbReference type="ARBA" id="ARBA00023239"/>
    </source>
</evidence>
<dbReference type="GO" id="GO:0000166">
    <property type="term" value="F:nucleotide binding"/>
    <property type="evidence" value="ECO:0007669"/>
    <property type="project" value="UniProtKB-KW"/>
</dbReference>
<feature type="domain" description="Guanylate cyclase" evidence="7">
    <location>
        <begin position="1"/>
        <end position="114"/>
    </location>
</feature>
<dbReference type="InterPro" id="IPR001054">
    <property type="entry name" value="A/G_cyclase"/>
</dbReference>
<dbReference type="OMA" id="KHARNCV"/>
<accession>A0A0S4JXN5</accession>
<evidence type="ECO:0000256" key="3">
    <source>
        <dbReference type="ARBA" id="ARBA00022741"/>
    </source>
</evidence>
<evidence type="ECO:0000256" key="4">
    <source>
        <dbReference type="ARBA" id="ARBA00022989"/>
    </source>
</evidence>
<dbReference type="InterPro" id="IPR029787">
    <property type="entry name" value="Nucleotide_cyclase"/>
</dbReference>
<protein>
    <submittedName>
        <fullName evidence="8">Guanylate cyclase, putative</fullName>
    </submittedName>
</protein>
<dbReference type="Pfam" id="PF00211">
    <property type="entry name" value="Guanylate_cyc"/>
    <property type="match status" value="1"/>
</dbReference>
<evidence type="ECO:0000256" key="5">
    <source>
        <dbReference type="ARBA" id="ARBA00023136"/>
    </source>
</evidence>
<dbReference type="GO" id="GO:0016020">
    <property type="term" value="C:membrane"/>
    <property type="evidence" value="ECO:0007669"/>
    <property type="project" value="UniProtKB-SubCell"/>
</dbReference>
<dbReference type="OrthoDB" id="10261550at2759"/>
<dbReference type="PROSITE" id="PS50125">
    <property type="entry name" value="GUANYLATE_CYCLASE_2"/>
    <property type="match status" value="1"/>
</dbReference>
<dbReference type="GO" id="GO:0009190">
    <property type="term" value="P:cyclic nucleotide biosynthetic process"/>
    <property type="evidence" value="ECO:0007669"/>
    <property type="project" value="InterPro"/>
</dbReference>
<dbReference type="Gene3D" id="3.30.70.1230">
    <property type="entry name" value="Nucleotide cyclase"/>
    <property type="match status" value="1"/>
</dbReference>
<dbReference type="GO" id="GO:0016829">
    <property type="term" value="F:lyase activity"/>
    <property type="evidence" value="ECO:0007669"/>
    <property type="project" value="UniProtKB-KW"/>
</dbReference>
<keyword evidence="9" id="KW-1185">Reference proteome</keyword>
<evidence type="ECO:0000256" key="2">
    <source>
        <dbReference type="ARBA" id="ARBA00022692"/>
    </source>
</evidence>
<organism evidence="8 9">
    <name type="scientific">Bodo saltans</name>
    <name type="common">Flagellated protozoan</name>
    <dbReference type="NCBI Taxonomy" id="75058"/>
    <lineage>
        <taxon>Eukaryota</taxon>
        <taxon>Discoba</taxon>
        <taxon>Euglenozoa</taxon>
        <taxon>Kinetoplastea</taxon>
        <taxon>Metakinetoplastina</taxon>
        <taxon>Eubodonida</taxon>
        <taxon>Bodonidae</taxon>
        <taxon>Bodo</taxon>
    </lineage>
</organism>
<proteinExistence type="predicted"/>